<keyword evidence="6" id="KW-1185">Reference proteome</keyword>
<evidence type="ECO:0000256" key="1">
    <source>
        <dbReference type="ARBA" id="ARBA00010928"/>
    </source>
</evidence>
<dbReference type="PANTHER" id="PTHR42840:SF3">
    <property type="entry name" value="BINDING ROSSMANN FOLD OXIDOREDUCTASE, PUTATIVE (AFU_ORTHOLOGUE AFUA_2G10240)-RELATED"/>
    <property type="match status" value="1"/>
</dbReference>
<dbReference type="RefSeq" id="WP_091526735.1">
    <property type="nucleotide sequence ID" value="NZ_LT629772.1"/>
</dbReference>
<sequence>MRIGLVGTGRIGAFHASTLAGLDQVDEVVLTDAVPGAAETLAAEHGYGTAPDVDTLLGQVDGVVITTPTTTHAALLRQTVAAGLPTFCEKPVAMTLDESIELVDLVESSTVPVQIGFQRRFDTGYRRARDAVRSGDLGFVHTLRANTHDQAPPPAAYIPTSGGLFRDCSIHDFDIIRFVTGREVLSVYGVGANKGDDFFTEGGDVDTCAAVLTLDDDTVVTVSATRYNGAGHDVRLEVMGSAGTVGVGFDDSLAVRSAEDGVDYPRGPQKWSFMERFQPAYRRELGVFADLVAGRVSSPCTVRDGLQAFRIAEACELSRRRRARVDLAEIPDDSGTTGAGARSA</sequence>
<dbReference type="OrthoDB" id="256869at2"/>
<dbReference type="InterPro" id="IPR000683">
    <property type="entry name" value="Gfo/Idh/MocA-like_OxRdtase_N"/>
</dbReference>
<dbReference type="STRING" id="630515.SAMN04489812_3444"/>
<accession>A0A1H1W0W5</accession>
<dbReference type="Gene3D" id="3.40.50.720">
    <property type="entry name" value="NAD(P)-binding Rossmann-like Domain"/>
    <property type="match status" value="1"/>
</dbReference>
<name>A0A1H1W0W5_9ACTN</name>
<reference evidence="5 6" key="1">
    <citation type="submission" date="2016-10" db="EMBL/GenBank/DDBJ databases">
        <authorList>
            <person name="de Groot N.N."/>
        </authorList>
    </citation>
    <scope>NUCLEOTIDE SEQUENCE [LARGE SCALE GENOMIC DNA]</scope>
    <source>
        <strain evidence="5 6">DSM 21800</strain>
    </source>
</reference>
<dbReference type="GO" id="GO:0016491">
    <property type="term" value="F:oxidoreductase activity"/>
    <property type="evidence" value="ECO:0007669"/>
    <property type="project" value="UniProtKB-KW"/>
</dbReference>
<proteinExistence type="inferred from homology"/>
<comment type="similarity">
    <text evidence="1">Belongs to the Gfo/Idh/MocA family.</text>
</comment>
<dbReference type="EMBL" id="LT629772">
    <property type="protein sequence ID" value="SDS90747.1"/>
    <property type="molecule type" value="Genomic_DNA"/>
</dbReference>
<organism evidence="5 6">
    <name type="scientific">Microlunatus soli</name>
    <dbReference type="NCBI Taxonomy" id="630515"/>
    <lineage>
        <taxon>Bacteria</taxon>
        <taxon>Bacillati</taxon>
        <taxon>Actinomycetota</taxon>
        <taxon>Actinomycetes</taxon>
        <taxon>Propionibacteriales</taxon>
        <taxon>Propionibacteriaceae</taxon>
        <taxon>Microlunatus</taxon>
    </lineage>
</organism>
<dbReference type="SUPFAM" id="SSF51735">
    <property type="entry name" value="NAD(P)-binding Rossmann-fold domains"/>
    <property type="match status" value="1"/>
</dbReference>
<dbReference type="AlphaFoldDB" id="A0A1H1W0W5"/>
<evidence type="ECO:0000259" key="3">
    <source>
        <dbReference type="Pfam" id="PF01408"/>
    </source>
</evidence>
<evidence type="ECO:0000313" key="5">
    <source>
        <dbReference type="EMBL" id="SDS90747.1"/>
    </source>
</evidence>
<protein>
    <submittedName>
        <fullName evidence="5">Myo-inositol 2-dehydrogenase / D-chiro-inositol 1-dehydrogenase</fullName>
    </submittedName>
</protein>
<keyword evidence="2" id="KW-0560">Oxidoreductase</keyword>
<evidence type="ECO:0000256" key="2">
    <source>
        <dbReference type="ARBA" id="ARBA00023002"/>
    </source>
</evidence>
<feature type="domain" description="GFO/IDH/MocA-like oxidoreductase" evidence="4">
    <location>
        <begin position="125"/>
        <end position="245"/>
    </location>
</feature>
<dbReference type="SUPFAM" id="SSF55347">
    <property type="entry name" value="Glyceraldehyde-3-phosphate dehydrogenase-like, C-terminal domain"/>
    <property type="match status" value="1"/>
</dbReference>
<gene>
    <name evidence="5" type="ORF">SAMN04489812_3444</name>
</gene>
<dbReference type="Gene3D" id="3.30.360.10">
    <property type="entry name" value="Dihydrodipicolinate Reductase, domain 2"/>
    <property type="match status" value="1"/>
</dbReference>
<evidence type="ECO:0000313" key="6">
    <source>
        <dbReference type="Proteomes" id="UP000199103"/>
    </source>
</evidence>
<dbReference type="GO" id="GO:0000166">
    <property type="term" value="F:nucleotide binding"/>
    <property type="evidence" value="ECO:0007669"/>
    <property type="project" value="InterPro"/>
</dbReference>
<evidence type="ECO:0000259" key="4">
    <source>
        <dbReference type="Pfam" id="PF22725"/>
    </source>
</evidence>
<dbReference type="PANTHER" id="PTHR42840">
    <property type="entry name" value="NAD(P)-BINDING ROSSMANN-FOLD SUPERFAMILY PROTEIN-RELATED"/>
    <property type="match status" value="1"/>
</dbReference>
<dbReference type="InterPro" id="IPR036291">
    <property type="entry name" value="NAD(P)-bd_dom_sf"/>
</dbReference>
<feature type="domain" description="Gfo/Idh/MocA-like oxidoreductase N-terminal" evidence="3">
    <location>
        <begin position="1"/>
        <end position="117"/>
    </location>
</feature>
<dbReference type="Pfam" id="PF22725">
    <property type="entry name" value="GFO_IDH_MocA_C3"/>
    <property type="match status" value="1"/>
</dbReference>
<dbReference type="Proteomes" id="UP000199103">
    <property type="component" value="Chromosome I"/>
</dbReference>
<dbReference type="Pfam" id="PF01408">
    <property type="entry name" value="GFO_IDH_MocA"/>
    <property type="match status" value="1"/>
</dbReference>
<dbReference type="InterPro" id="IPR055170">
    <property type="entry name" value="GFO_IDH_MocA-like_dom"/>
</dbReference>